<gene>
    <name evidence="1" type="ORF">CTI12_AA282860</name>
</gene>
<dbReference type="PANTHER" id="PTHR46063:SF1">
    <property type="entry name" value="KELCH DOMAIN-CONTAINING PROTEIN 4"/>
    <property type="match status" value="1"/>
</dbReference>
<dbReference type="Proteomes" id="UP000245207">
    <property type="component" value="Unassembled WGS sequence"/>
</dbReference>
<dbReference type="SUPFAM" id="SSF117281">
    <property type="entry name" value="Kelch motif"/>
    <property type="match status" value="1"/>
</dbReference>
<dbReference type="EMBL" id="PKPP01003153">
    <property type="protein sequence ID" value="PWA70978.1"/>
    <property type="molecule type" value="Genomic_DNA"/>
</dbReference>
<dbReference type="Gene3D" id="2.120.10.80">
    <property type="entry name" value="Kelch-type beta propeller"/>
    <property type="match status" value="1"/>
</dbReference>
<dbReference type="PANTHER" id="PTHR46063">
    <property type="entry name" value="KELCH DOMAIN-CONTAINING PROTEIN"/>
    <property type="match status" value="1"/>
</dbReference>
<dbReference type="InterPro" id="IPR015915">
    <property type="entry name" value="Kelch-typ_b-propeller"/>
</dbReference>
<dbReference type="OrthoDB" id="1748849at2759"/>
<proteinExistence type="predicted"/>
<protein>
    <submittedName>
        <fullName evidence="1">Uncharacterized protein</fullName>
    </submittedName>
</protein>
<evidence type="ECO:0000313" key="1">
    <source>
        <dbReference type="EMBL" id="PWA70978.1"/>
    </source>
</evidence>
<accession>A0A2U1NBW0</accession>
<sequence length="101" mass="11713">MASRDYQQQQLCWWCLSYPILDPKTWVWNKVFMLLSTLAFSFSSVKKGGMPPGPRAGFSMFVHKKRVVLFGGVVDIEAEGDVLMSLFLNERYGFQLDINRW</sequence>
<dbReference type="InterPro" id="IPR052588">
    <property type="entry name" value="Kelch_domain_protein"/>
</dbReference>
<organism evidence="1 2">
    <name type="scientific">Artemisia annua</name>
    <name type="common">Sweet wormwood</name>
    <dbReference type="NCBI Taxonomy" id="35608"/>
    <lineage>
        <taxon>Eukaryota</taxon>
        <taxon>Viridiplantae</taxon>
        <taxon>Streptophyta</taxon>
        <taxon>Embryophyta</taxon>
        <taxon>Tracheophyta</taxon>
        <taxon>Spermatophyta</taxon>
        <taxon>Magnoliopsida</taxon>
        <taxon>eudicotyledons</taxon>
        <taxon>Gunneridae</taxon>
        <taxon>Pentapetalae</taxon>
        <taxon>asterids</taxon>
        <taxon>campanulids</taxon>
        <taxon>Asterales</taxon>
        <taxon>Asteraceae</taxon>
        <taxon>Asteroideae</taxon>
        <taxon>Anthemideae</taxon>
        <taxon>Artemisiinae</taxon>
        <taxon>Artemisia</taxon>
    </lineage>
</organism>
<comment type="caution">
    <text evidence="1">The sequence shown here is derived from an EMBL/GenBank/DDBJ whole genome shotgun (WGS) entry which is preliminary data.</text>
</comment>
<evidence type="ECO:0000313" key="2">
    <source>
        <dbReference type="Proteomes" id="UP000245207"/>
    </source>
</evidence>
<dbReference type="STRING" id="35608.A0A2U1NBW0"/>
<keyword evidence="2" id="KW-1185">Reference proteome</keyword>
<dbReference type="AlphaFoldDB" id="A0A2U1NBW0"/>
<reference evidence="1 2" key="1">
    <citation type="journal article" date="2018" name="Mol. Plant">
        <title>The genome of Artemisia annua provides insight into the evolution of Asteraceae family and artemisinin biosynthesis.</title>
        <authorList>
            <person name="Shen Q."/>
            <person name="Zhang L."/>
            <person name="Liao Z."/>
            <person name="Wang S."/>
            <person name="Yan T."/>
            <person name="Shi P."/>
            <person name="Liu M."/>
            <person name="Fu X."/>
            <person name="Pan Q."/>
            <person name="Wang Y."/>
            <person name="Lv Z."/>
            <person name="Lu X."/>
            <person name="Zhang F."/>
            <person name="Jiang W."/>
            <person name="Ma Y."/>
            <person name="Chen M."/>
            <person name="Hao X."/>
            <person name="Li L."/>
            <person name="Tang Y."/>
            <person name="Lv G."/>
            <person name="Zhou Y."/>
            <person name="Sun X."/>
            <person name="Brodelius P.E."/>
            <person name="Rose J.K.C."/>
            <person name="Tang K."/>
        </authorList>
    </citation>
    <scope>NUCLEOTIDE SEQUENCE [LARGE SCALE GENOMIC DNA]</scope>
    <source>
        <strain evidence="2">cv. Huhao1</strain>
        <tissue evidence="1">Leaf</tissue>
    </source>
</reference>
<name>A0A2U1NBW0_ARTAN</name>